<evidence type="ECO:0000313" key="1">
    <source>
        <dbReference type="EMBL" id="KFB38886.1"/>
    </source>
</evidence>
<accession>A0A084VLP2</accession>
<keyword evidence="3" id="KW-1185">Reference proteome</keyword>
<name>A0A084VLP2_ANOSI</name>
<dbReference type="VEuPathDB" id="VectorBase:ASIC006200"/>
<evidence type="ECO:0000313" key="2">
    <source>
        <dbReference type="EnsemblMetazoa" id="ASIC006200-PA"/>
    </source>
</evidence>
<reference evidence="1 3" key="1">
    <citation type="journal article" date="2014" name="BMC Genomics">
        <title>Genome sequence of Anopheles sinensis provides insight into genetics basis of mosquito competence for malaria parasites.</title>
        <authorList>
            <person name="Zhou D."/>
            <person name="Zhang D."/>
            <person name="Ding G."/>
            <person name="Shi L."/>
            <person name="Hou Q."/>
            <person name="Ye Y."/>
            <person name="Xu Y."/>
            <person name="Zhou H."/>
            <person name="Xiong C."/>
            <person name="Li S."/>
            <person name="Yu J."/>
            <person name="Hong S."/>
            <person name="Yu X."/>
            <person name="Zou P."/>
            <person name="Chen C."/>
            <person name="Chang X."/>
            <person name="Wang W."/>
            <person name="Lv Y."/>
            <person name="Sun Y."/>
            <person name="Ma L."/>
            <person name="Shen B."/>
            <person name="Zhu C."/>
        </authorList>
    </citation>
    <scope>NUCLEOTIDE SEQUENCE [LARGE SCALE GENOMIC DNA]</scope>
</reference>
<reference evidence="2" key="2">
    <citation type="submission" date="2020-05" db="UniProtKB">
        <authorList>
            <consortium name="EnsemblMetazoa"/>
        </authorList>
    </citation>
    <scope>IDENTIFICATION</scope>
</reference>
<evidence type="ECO:0000313" key="3">
    <source>
        <dbReference type="Proteomes" id="UP000030765"/>
    </source>
</evidence>
<dbReference type="EnsemblMetazoa" id="ASIC006200-RA">
    <property type="protein sequence ID" value="ASIC006200-PA"/>
    <property type="gene ID" value="ASIC006200"/>
</dbReference>
<organism evidence="1">
    <name type="scientific">Anopheles sinensis</name>
    <name type="common">Mosquito</name>
    <dbReference type="NCBI Taxonomy" id="74873"/>
    <lineage>
        <taxon>Eukaryota</taxon>
        <taxon>Metazoa</taxon>
        <taxon>Ecdysozoa</taxon>
        <taxon>Arthropoda</taxon>
        <taxon>Hexapoda</taxon>
        <taxon>Insecta</taxon>
        <taxon>Pterygota</taxon>
        <taxon>Neoptera</taxon>
        <taxon>Endopterygota</taxon>
        <taxon>Diptera</taxon>
        <taxon>Nematocera</taxon>
        <taxon>Culicoidea</taxon>
        <taxon>Culicidae</taxon>
        <taxon>Anophelinae</taxon>
        <taxon>Anopheles</taxon>
    </lineage>
</organism>
<gene>
    <name evidence="1" type="ORF">ZHAS_00006200</name>
</gene>
<proteinExistence type="predicted"/>
<dbReference type="AlphaFoldDB" id="A0A084VLP2"/>
<dbReference type="EMBL" id="KE524974">
    <property type="protein sequence ID" value="KFB38886.1"/>
    <property type="molecule type" value="Genomic_DNA"/>
</dbReference>
<protein>
    <submittedName>
        <fullName evidence="1 2">Uncharacterized protein</fullName>
    </submittedName>
</protein>
<dbReference type="Proteomes" id="UP000030765">
    <property type="component" value="Unassembled WGS sequence"/>
</dbReference>
<sequence length="86" mass="9447">MTDEFFAVAGCLSRTTGRSSAYPNPSAVCTSLFVQRCRNRNQCAWTSKATRRIDQGAKRAFEHIQHRTDFGDCCVVALPSGAEGCQ</sequence>
<dbReference type="EMBL" id="ATLV01014533">
    <property type="status" value="NOT_ANNOTATED_CDS"/>
    <property type="molecule type" value="Genomic_DNA"/>
</dbReference>